<dbReference type="Pfam" id="PF23586">
    <property type="entry name" value="Beta-prop_NWD2_C"/>
    <property type="match status" value="1"/>
</dbReference>
<dbReference type="InterPro" id="IPR036322">
    <property type="entry name" value="WD40_repeat_dom_sf"/>
</dbReference>
<dbReference type="PANTHER" id="PTHR19871:SF14">
    <property type="entry name" value="DUF4062 DOMAIN-CONTAINING PROTEIN"/>
    <property type="match status" value="1"/>
</dbReference>
<dbReference type="Proteomes" id="UP001151699">
    <property type="component" value="Chromosome C"/>
</dbReference>
<dbReference type="AlphaFoldDB" id="A0A9Q0RUL3"/>
<proteinExistence type="predicted"/>
<evidence type="ECO:0000313" key="2">
    <source>
        <dbReference type="EMBL" id="KAJ6634765.1"/>
    </source>
</evidence>
<organism evidence="2 3">
    <name type="scientific">Pseudolycoriella hygida</name>
    <dbReference type="NCBI Taxonomy" id="35572"/>
    <lineage>
        <taxon>Eukaryota</taxon>
        <taxon>Metazoa</taxon>
        <taxon>Ecdysozoa</taxon>
        <taxon>Arthropoda</taxon>
        <taxon>Hexapoda</taxon>
        <taxon>Insecta</taxon>
        <taxon>Pterygota</taxon>
        <taxon>Neoptera</taxon>
        <taxon>Endopterygota</taxon>
        <taxon>Diptera</taxon>
        <taxon>Nematocera</taxon>
        <taxon>Sciaroidea</taxon>
        <taxon>Sciaridae</taxon>
        <taxon>Pseudolycoriella</taxon>
    </lineage>
</organism>
<dbReference type="SMART" id="SM00320">
    <property type="entry name" value="WD40"/>
    <property type="match status" value="3"/>
</dbReference>
<name>A0A9Q0RUL3_9DIPT</name>
<sequence>MLSSEFVIINNPFEETDNVTGIYLLNQNLFVNTKRKLARLDMRGNFIDTKEINFVTDEWEILVMKIRNNDFYHLIFWSGSINEPRLRLSTCVASQEVAVVDFYNTLVFDAKWNVMYCCPSAENCEVVQFEYVESESGVTWQQAKSLPRYFDDEKEQLLQLKLDKEDTMLLGSTGKGFVVWDFSERLPNEAIYLALPHGVRNITTKMMTSNSFMVSATLNYAVAGVRKSLYVWCLQARQLMKVLDAHFGRIIQLESLTIGNWNSVITSSIDRSVKIWNINNIFEQVHVIDRHELPIDTISLSQTDLAVTVTRGCVGVWEIRSGRLLSKLADNHLGAIVTHAEITPDGKHIVSSETGKILVWNRVSEQVLYRDDQPGIQQIKFLDHGEKVLSISCSNINKSSDDESGLLALAQVRSLPEGVLLFSFEFSFRMIPGIPFRQAVVSSDGSYIIVVTVDKGMKDCIGIYNATTGNYLHKVTFKGCNIKEVISIIPLPHKPNQVAVISSEKGSIFDIKSKRHIRSILKWGGSCTKDGKFGLYAPPRGGLELLELRKGTTVKTYIPKVAEGVFTVICMFTEGDEYVLYYHSGKKTLRVFRTSDTQMIANYRMQAELTAIKSTTDGKGLVLGTIDGCLSVLAIADPENTEIFKYLADLPSRDEQWKKKLAKAKARIRFKATIRITRLCIRLYSKCESRLKQESNAAKKQKEAKN</sequence>
<dbReference type="OrthoDB" id="2325716at2759"/>
<gene>
    <name evidence="2" type="ORF">Bhyg_13344</name>
</gene>
<comment type="caution">
    <text evidence="2">The sequence shown here is derived from an EMBL/GenBank/DDBJ whole genome shotgun (WGS) entry which is preliminary data.</text>
</comment>
<dbReference type="SUPFAM" id="SSF50978">
    <property type="entry name" value="WD40 repeat-like"/>
    <property type="match status" value="2"/>
</dbReference>
<dbReference type="InterPro" id="IPR015943">
    <property type="entry name" value="WD40/YVTN_repeat-like_dom_sf"/>
</dbReference>
<dbReference type="InterPro" id="IPR052752">
    <property type="entry name" value="NACHT-WD_repeat"/>
</dbReference>
<evidence type="ECO:0000313" key="3">
    <source>
        <dbReference type="Proteomes" id="UP001151699"/>
    </source>
</evidence>
<dbReference type="InterPro" id="IPR001680">
    <property type="entry name" value="WD40_rpt"/>
</dbReference>
<keyword evidence="3" id="KW-1185">Reference proteome</keyword>
<evidence type="ECO:0000259" key="1">
    <source>
        <dbReference type="Pfam" id="PF23586"/>
    </source>
</evidence>
<reference evidence="2" key="1">
    <citation type="submission" date="2022-07" db="EMBL/GenBank/DDBJ databases">
        <authorList>
            <person name="Trinca V."/>
            <person name="Uliana J.V.C."/>
            <person name="Torres T.T."/>
            <person name="Ward R.J."/>
            <person name="Monesi N."/>
        </authorList>
    </citation>
    <scope>NUCLEOTIDE SEQUENCE</scope>
    <source>
        <strain evidence="2">HSMRA1968</strain>
        <tissue evidence="2">Whole embryos</tissue>
    </source>
</reference>
<protein>
    <recommendedName>
        <fullName evidence="1">NWD2 C-terminal beta-propeller domain-containing protein</fullName>
    </recommendedName>
</protein>
<dbReference type="PANTHER" id="PTHR19871">
    <property type="entry name" value="BETA TRANSDUCIN-RELATED PROTEIN"/>
    <property type="match status" value="1"/>
</dbReference>
<feature type="domain" description="NWD2 C-terminal beta-propeller" evidence="1">
    <location>
        <begin position="285"/>
        <end position="635"/>
    </location>
</feature>
<dbReference type="InterPro" id="IPR056534">
    <property type="entry name" value="Beta-prop_NWD2_C"/>
</dbReference>
<accession>A0A9Q0RUL3</accession>
<dbReference type="EMBL" id="WJQU01000004">
    <property type="protein sequence ID" value="KAJ6634765.1"/>
    <property type="molecule type" value="Genomic_DNA"/>
</dbReference>
<dbReference type="Gene3D" id="2.130.10.10">
    <property type="entry name" value="YVTN repeat-like/Quinoprotein amine dehydrogenase"/>
    <property type="match status" value="2"/>
</dbReference>
<dbReference type="FunFam" id="2.130.10.10:FF:001000">
    <property type="entry name" value="Uncharacterized protein, isoform A"/>
    <property type="match status" value="1"/>
</dbReference>